<protein>
    <submittedName>
        <fullName evidence="2">Sulfur carrier protein ThiS adenylyltransferase ThiF</fullName>
    </submittedName>
</protein>
<dbReference type="Gene3D" id="3.40.50.720">
    <property type="entry name" value="NAD(P)-binding Rossmann-like Domain"/>
    <property type="match status" value="1"/>
</dbReference>
<dbReference type="InterPro" id="IPR045886">
    <property type="entry name" value="ThiF/MoeB/HesA"/>
</dbReference>
<organism evidence="2 3">
    <name type="scientific">Enterocloster aldenensis</name>
    <dbReference type="NCBI Taxonomy" id="358742"/>
    <lineage>
        <taxon>Bacteria</taxon>
        <taxon>Bacillati</taxon>
        <taxon>Bacillota</taxon>
        <taxon>Clostridia</taxon>
        <taxon>Lachnospirales</taxon>
        <taxon>Lachnospiraceae</taxon>
        <taxon>Enterocloster</taxon>
    </lineage>
</organism>
<dbReference type="NCBIfam" id="TIGR02354">
    <property type="entry name" value="thiF_fam2"/>
    <property type="match status" value="1"/>
</dbReference>
<proteinExistence type="predicted"/>
<evidence type="ECO:0000313" key="3">
    <source>
        <dbReference type="Proteomes" id="UP000669239"/>
    </source>
</evidence>
<feature type="domain" description="THIF-type NAD/FAD binding fold" evidence="1">
    <location>
        <begin position="21"/>
        <end position="213"/>
    </location>
</feature>
<dbReference type="PANTHER" id="PTHR43267:SF3">
    <property type="entry name" value="THIF PROTEIN"/>
    <property type="match status" value="1"/>
</dbReference>
<reference evidence="2 3" key="1">
    <citation type="journal article" date="2020" name="Cell Host Microbe">
        <title>Functional and Genomic Variation between Human-Derived Isolates of Lachnospiraceae Reveals Inter- and Intra-Species Diversity.</title>
        <authorList>
            <person name="Sorbara M.T."/>
            <person name="Littmann E.R."/>
            <person name="Fontana E."/>
            <person name="Moody T.U."/>
            <person name="Kohout C.E."/>
            <person name="Gjonbalaj M."/>
            <person name="Eaton V."/>
            <person name="Seok R."/>
            <person name="Leiner I.M."/>
            <person name="Pamer E.G."/>
        </authorList>
    </citation>
    <scope>NUCLEOTIDE SEQUENCE [LARGE SCALE GENOMIC DNA]</scope>
    <source>
        <strain evidence="2 3">MSK.1.17</strain>
    </source>
</reference>
<dbReference type="GO" id="GO:0016779">
    <property type="term" value="F:nucleotidyltransferase activity"/>
    <property type="evidence" value="ECO:0007669"/>
    <property type="project" value="UniProtKB-KW"/>
</dbReference>
<keyword evidence="3" id="KW-1185">Reference proteome</keyword>
<dbReference type="InterPro" id="IPR012729">
    <property type="entry name" value="ThiF_fam2"/>
</dbReference>
<dbReference type="InterPro" id="IPR000594">
    <property type="entry name" value="ThiF_NAD_FAD-bd"/>
</dbReference>
<dbReference type="InterPro" id="IPR035985">
    <property type="entry name" value="Ubiquitin-activating_enz"/>
</dbReference>
<keyword evidence="2" id="KW-0548">Nucleotidyltransferase</keyword>
<dbReference type="EMBL" id="JAAITT010000066">
    <property type="protein sequence ID" value="NSJ52345.1"/>
    <property type="molecule type" value="Genomic_DNA"/>
</dbReference>
<comment type="caution">
    <text evidence="2">The sequence shown here is derived from an EMBL/GenBank/DDBJ whole genome shotgun (WGS) entry which is preliminary data.</text>
</comment>
<name>A0ABX2HVE5_9FIRM</name>
<dbReference type="Pfam" id="PF00899">
    <property type="entry name" value="ThiF"/>
    <property type="match status" value="1"/>
</dbReference>
<dbReference type="NCBIfam" id="NF006395">
    <property type="entry name" value="PRK08644.1"/>
    <property type="match status" value="1"/>
</dbReference>
<keyword evidence="2" id="KW-0808">Transferase</keyword>
<evidence type="ECO:0000313" key="2">
    <source>
        <dbReference type="EMBL" id="NSJ52345.1"/>
    </source>
</evidence>
<dbReference type="SUPFAM" id="SSF69572">
    <property type="entry name" value="Activating enzymes of the ubiquitin-like proteins"/>
    <property type="match status" value="1"/>
</dbReference>
<dbReference type="Proteomes" id="UP000669239">
    <property type="component" value="Unassembled WGS sequence"/>
</dbReference>
<accession>A0ABX2HVE5</accession>
<sequence length="215" mass="23141">MTMDDTVTREQLQKALRERHTQEVQDKLDKARVAVAGLGGLGSHVAAALARIGVGHLHLVDFDVVDITNLNRQQYTARHLGTCKTDALADALREINPYLDIYTDRVKVTEDNLVSLFSGETIICEAFDCPQAKAMLANGILTHFPGKYLVAASGMAGFGSSNTVITRKAGKNFYLCGDGISDPASGAGLMAPRVMLCAAHQANMIVRLILGEEDP</sequence>
<evidence type="ECO:0000259" key="1">
    <source>
        <dbReference type="Pfam" id="PF00899"/>
    </source>
</evidence>
<dbReference type="PANTHER" id="PTHR43267">
    <property type="entry name" value="TRNA THREONYLCARBAMOYLADENOSINE DEHYDRATASE"/>
    <property type="match status" value="1"/>
</dbReference>
<gene>
    <name evidence="2" type="primary">thiF</name>
    <name evidence="2" type="ORF">G5B36_27215</name>
</gene>